<dbReference type="EC" id="6.3.3.3" evidence="2"/>
<dbReference type="GO" id="GO:0004141">
    <property type="term" value="F:dethiobiotin synthase activity"/>
    <property type="evidence" value="ECO:0007669"/>
    <property type="project" value="UniProtKB-EC"/>
</dbReference>
<keyword evidence="2" id="KW-0460">Magnesium</keyword>
<dbReference type="RefSeq" id="WP_170023083.1">
    <property type="nucleotide sequence ID" value="NZ_JABCSC020000005.1"/>
</dbReference>
<comment type="caution">
    <text evidence="3">The sequence shown here is derived from an EMBL/GenBank/DDBJ whole genome shotgun (WGS) entry which is preliminary data.</text>
</comment>
<keyword evidence="2" id="KW-0479">Metal-binding</keyword>
<dbReference type="PIRSF" id="PIRSF006755">
    <property type="entry name" value="DTB_synth"/>
    <property type="match status" value="1"/>
</dbReference>
<accession>A0ABX2IIY9</accession>
<feature type="binding site" evidence="2">
    <location>
        <begin position="175"/>
        <end position="176"/>
    </location>
    <ligand>
        <name>ATP</name>
        <dbReference type="ChEBI" id="CHEBI:30616"/>
    </ligand>
</feature>
<comment type="subcellular location">
    <subcellularLocation>
        <location evidence="2">Cytoplasm</location>
    </subcellularLocation>
</comment>
<feature type="binding site" evidence="2">
    <location>
        <position position="16"/>
    </location>
    <ligand>
        <name>Mg(2+)</name>
        <dbReference type="ChEBI" id="CHEBI:18420"/>
    </ligand>
</feature>
<keyword evidence="1 2" id="KW-0093">Biotin biosynthesis</keyword>
<dbReference type="InterPro" id="IPR004472">
    <property type="entry name" value="DTB_synth_BioD"/>
</dbReference>
<feature type="binding site" evidence="2">
    <location>
        <position position="115"/>
    </location>
    <ligand>
        <name>Mg(2+)</name>
        <dbReference type="ChEBI" id="CHEBI:18420"/>
    </ligand>
</feature>
<keyword evidence="2" id="KW-0963">Cytoplasm</keyword>
<dbReference type="PANTHER" id="PTHR43210">
    <property type="entry name" value="DETHIOBIOTIN SYNTHETASE"/>
    <property type="match status" value="1"/>
</dbReference>
<evidence type="ECO:0000256" key="2">
    <source>
        <dbReference type="HAMAP-Rule" id="MF_00336"/>
    </source>
</evidence>
<feature type="binding site" evidence="2">
    <location>
        <position position="54"/>
    </location>
    <ligand>
        <name>ATP</name>
        <dbReference type="ChEBI" id="CHEBI:30616"/>
    </ligand>
</feature>
<organism evidence="3 4">
    <name type="scientific">Uliginosibacterium aquaticum</name>
    <dbReference type="NCBI Taxonomy" id="2731212"/>
    <lineage>
        <taxon>Bacteria</taxon>
        <taxon>Pseudomonadati</taxon>
        <taxon>Pseudomonadota</taxon>
        <taxon>Betaproteobacteria</taxon>
        <taxon>Rhodocyclales</taxon>
        <taxon>Zoogloeaceae</taxon>
        <taxon>Uliginosibacterium</taxon>
    </lineage>
</organism>
<feature type="binding site" evidence="2">
    <location>
        <begin position="115"/>
        <end position="118"/>
    </location>
    <ligand>
        <name>ATP</name>
        <dbReference type="ChEBI" id="CHEBI:30616"/>
    </ligand>
</feature>
<proteinExistence type="inferred from homology"/>
<evidence type="ECO:0000256" key="1">
    <source>
        <dbReference type="ARBA" id="ARBA00022756"/>
    </source>
</evidence>
<keyword evidence="2" id="KW-0067">ATP-binding</keyword>
<dbReference type="HAMAP" id="MF_00336">
    <property type="entry name" value="BioD"/>
    <property type="match status" value="1"/>
</dbReference>
<sequence>MSAFFLTGTDTEIGKTFSACALLHAWRNQGFSAVAYKPVAAGAELIGGHWSNEDARRLLAASSPGFVLEEINPLCLRAAIAPHLAAAEEGRELALNDMLAGFHSLQARAQRVLVEGVGGFRVPLGRDFDSADLAVALGLPVILVIGLRLGCLNHALLTTEAIQARGLRLAGWIGNTLDPTMNRLDANISTLHEHLRAPCLGILPHAADGEAGSVAQHLLPPA</sequence>
<dbReference type="Pfam" id="PF13500">
    <property type="entry name" value="AAA_26"/>
    <property type="match status" value="1"/>
</dbReference>
<dbReference type="NCBIfam" id="TIGR00347">
    <property type="entry name" value="bioD"/>
    <property type="match status" value="1"/>
</dbReference>
<gene>
    <name evidence="2 3" type="primary">bioD</name>
    <name evidence="3" type="ORF">HJ583_017300</name>
</gene>
<dbReference type="EMBL" id="JABCSC020000005">
    <property type="protein sequence ID" value="NSL56791.1"/>
    <property type="molecule type" value="Genomic_DNA"/>
</dbReference>
<feature type="binding site" evidence="2">
    <location>
        <position position="54"/>
    </location>
    <ligand>
        <name>Mg(2+)</name>
        <dbReference type="ChEBI" id="CHEBI:18420"/>
    </ligand>
</feature>
<reference evidence="3 4" key="1">
    <citation type="submission" date="2020-06" db="EMBL/GenBank/DDBJ databases">
        <title>Draft genome of Uliginosibacterium sp. IMCC34675.</title>
        <authorList>
            <person name="Song J."/>
        </authorList>
    </citation>
    <scope>NUCLEOTIDE SEQUENCE [LARGE SCALE GENOMIC DNA]</scope>
    <source>
        <strain evidence="3 4">IMCC34675</strain>
    </source>
</reference>
<evidence type="ECO:0000313" key="3">
    <source>
        <dbReference type="EMBL" id="NSL56791.1"/>
    </source>
</evidence>
<comment type="caution">
    <text evidence="2">Lacks conserved residue(s) required for the propagation of feature annotation.</text>
</comment>
<comment type="function">
    <text evidence="2">Catalyzes a mechanistically unusual reaction, the ATP-dependent insertion of CO2 between the N7 and N8 nitrogen atoms of 7,8-diaminopelargonic acid (DAPA, also called 7,8-diammoniononanoate) to form a ureido ring.</text>
</comment>
<comment type="similarity">
    <text evidence="2">Belongs to the dethiobiotin synthetase family.</text>
</comment>
<evidence type="ECO:0000313" key="4">
    <source>
        <dbReference type="Proteomes" id="UP000778523"/>
    </source>
</evidence>
<comment type="cofactor">
    <cofactor evidence="2">
        <name>Mg(2+)</name>
        <dbReference type="ChEBI" id="CHEBI:18420"/>
    </cofactor>
</comment>
<comment type="pathway">
    <text evidence="2">Cofactor biosynthesis; biotin biosynthesis; biotin from 7,8-diaminononanoate: step 1/2.</text>
</comment>
<keyword evidence="2 3" id="KW-0436">Ligase</keyword>
<dbReference type="SUPFAM" id="SSF52540">
    <property type="entry name" value="P-loop containing nucleoside triphosphate hydrolases"/>
    <property type="match status" value="1"/>
</dbReference>
<dbReference type="Proteomes" id="UP000778523">
    <property type="component" value="Unassembled WGS sequence"/>
</dbReference>
<dbReference type="Gene3D" id="3.40.50.300">
    <property type="entry name" value="P-loop containing nucleotide triphosphate hydrolases"/>
    <property type="match status" value="1"/>
</dbReference>
<feature type="binding site" evidence="2">
    <location>
        <begin position="12"/>
        <end position="17"/>
    </location>
    <ligand>
        <name>ATP</name>
        <dbReference type="ChEBI" id="CHEBI:30616"/>
    </ligand>
</feature>
<dbReference type="PANTHER" id="PTHR43210:SF5">
    <property type="entry name" value="DETHIOBIOTIN SYNTHETASE"/>
    <property type="match status" value="1"/>
</dbReference>
<name>A0ABX2IIY9_9RHOO</name>
<comment type="subunit">
    <text evidence="2">Homodimer.</text>
</comment>
<dbReference type="CDD" id="cd03109">
    <property type="entry name" value="DTBS"/>
    <property type="match status" value="1"/>
</dbReference>
<protein>
    <recommendedName>
        <fullName evidence="2">ATP-dependent dethiobiotin synthetase BioD</fullName>
        <ecNumber evidence="2">6.3.3.3</ecNumber>
    </recommendedName>
    <alternativeName>
        <fullName evidence="2">DTB synthetase</fullName>
        <shortName evidence="2">DTBS</shortName>
    </alternativeName>
    <alternativeName>
        <fullName evidence="2">Dethiobiotin synthase</fullName>
    </alternativeName>
</protein>
<keyword evidence="4" id="KW-1185">Reference proteome</keyword>
<keyword evidence="2" id="KW-0547">Nucleotide-binding</keyword>
<dbReference type="InterPro" id="IPR027417">
    <property type="entry name" value="P-loop_NTPase"/>
</dbReference>
<feature type="active site" evidence="2">
    <location>
        <position position="37"/>
    </location>
</feature>
<comment type="catalytic activity">
    <reaction evidence="2">
        <text>(7R,8S)-7,8-diammoniononanoate + CO2 + ATP = (4R,5S)-dethiobiotin + ADP + phosphate + 3 H(+)</text>
        <dbReference type="Rhea" id="RHEA:15805"/>
        <dbReference type="ChEBI" id="CHEBI:15378"/>
        <dbReference type="ChEBI" id="CHEBI:16526"/>
        <dbReference type="ChEBI" id="CHEBI:30616"/>
        <dbReference type="ChEBI" id="CHEBI:43474"/>
        <dbReference type="ChEBI" id="CHEBI:149469"/>
        <dbReference type="ChEBI" id="CHEBI:149473"/>
        <dbReference type="ChEBI" id="CHEBI:456216"/>
        <dbReference type="EC" id="6.3.3.3"/>
    </reaction>
</comment>